<dbReference type="PANTHER" id="PTHR35368:SF1">
    <property type="entry name" value="HYDROPEROXIDE REDUCTASE"/>
    <property type="match status" value="1"/>
</dbReference>
<dbReference type="InterPro" id="IPR052924">
    <property type="entry name" value="OsmC/Ohr_hydroprdx_reductase"/>
</dbReference>
<dbReference type="PANTHER" id="PTHR35368">
    <property type="entry name" value="HYDROPEROXIDE REDUCTASE"/>
    <property type="match status" value="1"/>
</dbReference>
<dbReference type="EMBL" id="CP038267">
    <property type="protein sequence ID" value="QBR93867.1"/>
    <property type="molecule type" value="Genomic_DNA"/>
</dbReference>
<dbReference type="InterPro" id="IPR036102">
    <property type="entry name" value="OsmC/Ohrsf"/>
</dbReference>
<dbReference type="Proteomes" id="UP000294894">
    <property type="component" value="Chromosome"/>
</dbReference>
<evidence type="ECO:0000313" key="1">
    <source>
        <dbReference type="EMBL" id="QBR93867.1"/>
    </source>
</evidence>
<gene>
    <name evidence="1" type="ORF">EXE57_17440</name>
</gene>
<accession>A0A4P7GPY0</accession>
<dbReference type="SUPFAM" id="SSF82784">
    <property type="entry name" value="OsmC-like"/>
    <property type="match status" value="1"/>
</dbReference>
<proteinExistence type="predicted"/>
<reference evidence="1 2" key="1">
    <citation type="submission" date="2019-03" db="EMBL/GenBank/DDBJ databases">
        <title>Three New Species of Nocardioides, Nocardioides euryhalodurans sp. nov., Nocardioides seonyuensis sp. nov. and Nocardioides eburneoflavus sp. nov., Iolated from Soil.</title>
        <authorList>
            <person name="Roh S.G."/>
            <person name="Lee C."/>
            <person name="Kim M.-K."/>
            <person name="Kim S.B."/>
        </authorList>
    </citation>
    <scope>NUCLEOTIDE SEQUENCE [LARGE SCALE GENOMIC DNA]</scope>
    <source>
        <strain evidence="1 2">MMS17-SY117</strain>
    </source>
</reference>
<name>A0A4P7GPY0_9ACTN</name>
<protein>
    <submittedName>
        <fullName evidence="1">OsmC family peroxiredoxin</fullName>
    </submittedName>
</protein>
<evidence type="ECO:0000313" key="2">
    <source>
        <dbReference type="Proteomes" id="UP000294894"/>
    </source>
</evidence>
<dbReference type="InterPro" id="IPR003718">
    <property type="entry name" value="OsmC/Ohr_fam"/>
</dbReference>
<sequence length="190" mass="20121">MTVTTEDPRLNGVDTATLFATLDAVKGQPEIAKFQFRASNRWLTGTHSRSSFSGFFGATQEMEHQRVTVVDSDHPAVLVGGDEGPTPVEYLLHAIAACLTAGIANVAAARGVELTRLTSTVEGDIDLLGILGLGGGSVRNGYEQIRVTFHIEGDADAETLRGIVEQSRNRSAVFDALTNPTPVAIDVVTG</sequence>
<keyword evidence="2" id="KW-1185">Reference proteome</keyword>
<dbReference type="Gene3D" id="3.30.300.20">
    <property type="match status" value="1"/>
</dbReference>
<dbReference type="OrthoDB" id="9811389at2"/>
<dbReference type="AlphaFoldDB" id="A0A4P7GPY0"/>
<dbReference type="Pfam" id="PF02566">
    <property type="entry name" value="OsmC"/>
    <property type="match status" value="1"/>
</dbReference>
<dbReference type="KEGG" id="noy:EXE57_17440"/>
<organism evidence="1 2">
    <name type="scientific">Nocardioides euryhalodurans</name>
    <dbReference type="NCBI Taxonomy" id="2518370"/>
    <lineage>
        <taxon>Bacteria</taxon>
        <taxon>Bacillati</taxon>
        <taxon>Actinomycetota</taxon>
        <taxon>Actinomycetes</taxon>
        <taxon>Propionibacteriales</taxon>
        <taxon>Nocardioidaceae</taxon>
        <taxon>Nocardioides</taxon>
    </lineage>
</organism>
<dbReference type="RefSeq" id="WP_135079714.1">
    <property type="nucleotide sequence ID" value="NZ_CP038267.1"/>
</dbReference>
<dbReference type="InterPro" id="IPR015946">
    <property type="entry name" value="KH_dom-like_a/b"/>
</dbReference>